<name>A0A6N8U7G2_9FIRM</name>
<dbReference type="SUPFAM" id="SSF51735">
    <property type="entry name" value="NAD(P)-binding Rossmann-fold domains"/>
    <property type="match status" value="1"/>
</dbReference>
<dbReference type="EMBL" id="WUUQ01000002">
    <property type="protein sequence ID" value="MXQ73475.1"/>
    <property type="molecule type" value="Genomic_DNA"/>
</dbReference>
<dbReference type="Pfam" id="PF00389">
    <property type="entry name" value="2-Hacid_dh"/>
    <property type="match status" value="1"/>
</dbReference>
<reference evidence="7 8" key="1">
    <citation type="submission" date="2019-12" db="EMBL/GenBank/DDBJ databases">
        <authorList>
            <person name="Yang R."/>
        </authorList>
    </citation>
    <scope>NUCLEOTIDE SEQUENCE [LARGE SCALE GENOMIC DNA]</scope>
    <source>
        <strain evidence="7 8">DONG20-135</strain>
    </source>
</reference>
<evidence type="ECO:0000256" key="3">
    <source>
        <dbReference type="ARBA" id="ARBA00023027"/>
    </source>
</evidence>
<gene>
    <name evidence="7" type="ORF">GSF08_05960</name>
</gene>
<evidence type="ECO:0000313" key="7">
    <source>
        <dbReference type="EMBL" id="MXQ73475.1"/>
    </source>
</evidence>
<dbReference type="PANTHER" id="PTHR43761">
    <property type="entry name" value="D-ISOMER SPECIFIC 2-HYDROXYACID DEHYDROGENASE FAMILY PROTEIN (AFU_ORTHOLOGUE AFUA_1G13630)"/>
    <property type="match status" value="1"/>
</dbReference>
<dbReference type="GO" id="GO:0016616">
    <property type="term" value="F:oxidoreductase activity, acting on the CH-OH group of donors, NAD or NADP as acceptor"/>
    <property type="evidence" value="ECO:0007669"/>
    <property type="project" value="InterPro"/>
</dbReference>
<evidence type="ECO:0000259" key="6">
    <source>
        <dbReference type="Pfam" id="PF02826"/>
    </source>
</evidence>
<dbReference type="InterPro" id="IPR006140">
    <property type="entry name" value="D-isomer_DH_NAD-bd"/>
</dbReference>
<dbReference type="SUPFAM" id="SSF52283">
    <property type="entry name" value="Formate/glycerate dehydrogenase catalytic domain-like"/>
    <property type="match status" value="1"/>
</dbReference>
<dbReference type="AlphaFoldDB" id="A0A6N8U7G2"/>
<keyword evidence="8" id="KW-1185">Reference proteome</keyword>
<evidence type="ECO:0000256" key="1">
    <source>
        <dbReference type="ARBA" id="ARBA00005854"/>
    </source>
</evidence>
<organism evidence="7 8">
    <name type="scientific">Copranaerobaculum intestinale</name>
    <dbReference type="NCBI Taxonomy" id="2692629"/>
    <lineage>
        <taxon>Bacteria</taxon>
        <taxon>Bacillati</taxon>
        <taxon>Bacillota</taxon>
        <taxon>Erysipelotrichia</taxon>
        <taxon>Erysipelotrichales</taxon>
        <taxon>Erysipelotrichaceae</taxon>
        <taxon>Copranaerobaculum</taxon>
    </lineage>
</organism>
<comment type="caution">
    <text evidence="7">The sequence shown here is derived from an EMBL/GenBank/DDBJ whole genome shotgun (WGS) entry which is preliminary data.</text>
</comment>
<dbReference type="InterPro" id="IPR006139">
    <property type="entry name" value="D-isomer_2_OHA_DH_cat_dom"/>
</dbReference>
<dbReference type="InterPro" id="IPR036291">
    <property type="entry name" value="NAD(P)-bd_dom_sf"/>
</dbReference>
<dbReference type="Pfam" id="PF02826">
    <property type="entry name" value="2-Hacid_dh_C"/>
    <property type="match status" value="1"/>
</dbReference>
<feature type="domain" description="D-isomer specific 2-hydroxyacid dehydrogenase catalytic" evidence="5">
    <location>
        <begin position="26"/>
        <end position="312"/>
    </location>
</feature>
<dbReference type="Proteomes" id="UP000434036">
    <property type="component" value="Unassembled WGS sequence"/>
</dbReference>
<dbReference type="GO" id="GO:0051287">
    <property type="term" value="F:NAD binding"/>
    <property type="evidence" value="ECO:0007669"/>
    <property type="project" value="InterPro"/>
</dbReference>
<dbReference type="InterPro" id="IPR029753">
    <property type="entry name" value="D-isomer_DH_CS"/>
</dbReference>
<dbReference type="FunFam" id="3.40.50.720:FF:000203">
    <property type="entry name" value="D-3-phosphoglycerate dehydrogenase (SerA)"/>
    <property type="match status" value="1"/>
</dbReference>
<keyword evidence="2 4" id="KW-0560">Oxidoreductase</keyword>
<proteinExistence type="inferred from homology"/>
<dbReference type="RefSeq" id="WP_160624921.1">
    <property type="nucleotide sequence ID" value="NZ_WUUQ01000002.1"/>
</dbReference>
<evidence type="ECO:0000313" key="8">
    <source>
        <dbReference type="Proteomes" id="UP000434036"/>
    </source>
</evidence>
<feature type="domain" description="D-isomer specific 2-hydroxyacid dehydrogenase NAD-binding" evidence="6">
    <location>
        <begin position="109"/>
        <end position="284"/>
    </location>
</feature>
<dbReference type="Gene3D" id="3.40.50.720">
    <property type="entry name" value="NAD(P)-binding Rossmann-like Domain"/>
    <property type="match status" value="2"/>
</dbReference>
<evidence type="ECO:0000256" key="2">
    <source>
        <dbReference type="ARBA" id="ARBA00023002"/>
    </source>
</evidence>
<evidence type="ECO:0000259" key="5">
    <source>
        <dbReference type="Pfam" id="PF00389"/>
    </source>
</evidence>
<sequence length="315" mass="35571">MKKIVVLNADKINYDHKLDLSGFGENTVIYGDTPEELIIERIQGASILVTKELPLSRTLIEQFPDSIELICEAGTGYNNIDLEAVEKKQIHVCNVPAYSSERVAHTVIMMICNASSSMKKQMRMLLEGDHRNFTDHLMVDHVEINGKTLGIIGAGNIGKEVMKTALAMGMNILVYTRTPQKDSEHIRYVDLNSLLKLSDYVSLHCPLNETTYHMINQKTLALMKPTAFLINTSRGALIDEEALLEALLNHQIAGAGLDVQEIEPPREDHPFYKMDEVILTPHMGWRGLETRQRLIDKLLDNIHQYERGNPINMVL</sequence>
<accession>A0A6N8U7G2</accession>
<dbReference type="InterPro" id="IPR029752">
    <property type="entry name" value="D-isomer_DH_CS1"/>
</dbReference>
<comment type="similarity">
    <text evidence="1 4">Belongs to the D-isomer specific 2-hydroxyacid dehydrogenase family.</text>
</comment>
<protein>
    <submittedName>
        <fullName evidence="7">D-2-hydroxyacid dehydrogenase</fullName>
    </submittedName>
</protein>
<evidence type="ECO:0000256" key="4">
    <source>
        <dbReference type="RuleBase" id="RU003719"/>
    </source>
</evidence>
<reference evidence="7 8" key="2">
    <citation type="submission" date="2020-01" db="EMBL/GenBank/DDBJ databases">
        <title>Clostridiaceae sp. nov. isolated from the gut of human by culturomics.</title>
        <authorList>
            <person name="Chang Y."/>
        </authorList>
    </citation>
    <scope>NUCLEOTIDE SEQUENCE [LARGE SCALE GENOMIC DNA]</scope>
    <source>
        <strain evidence="7 8">DONG20-135</strain>
    </source>
</reference>
<dbReference type="PANTHER" id="PTHR43761:SF1">
    <property type="entry name" value="D-ISOMER SPECIFIC 2-HYDROXYACID DEHYDROGENASE CATALYTIC DOMAIN-CONTAINING PROTEIN-RELATED"/>
    <property type="match status" value="1"/>
</dbReference>
<dbReference type="InterPro" id="IPR050418">
    <property type="entry name" value="D-iso_2-hydroxyacid_DH_PdxB"/>
</dbReference>
<dbReference type="PROSITE" id="PS00671">
    <property type="entry name" value="D_2_HYDROXYACID_DH_3"/>
    <property type="match status" value="1"/>
</dbReference>
<keyword evidence="3" id="KW-0520">NAD</keyword>
<dbReference type="PROSITE" id="PS00065">
    <property type="entry name" value="D_2_HYDROXYACID_DH_1"/>
    <property type="match status" value="1"/>
</dbReference>